<name>A0A498SKC9_ACAVI</name>
<feature type="transmembrane region" description="Helical" evidence="1">
    <location>
        <begin position="12"/>
        <end position="36"/>
    </location>
</feature>
<evidence type="ECO:0000256" key="1">
    <source>
        <dbReference type="SAM" id="Phobius"/>
    </source>
</evidence>
<organism evidence="2 3">
    <name type="scientific">Acanthocheilonema viteae</name>
    <name type="common">Filarial nematode worm</name>
    <name type="synonym">Dipetalonema viteae</name>
    <dbReference type="NCBI Taxonomy" id="6277"/>
    <lineage>
        <taxon>Eukaryota</taxon>
        <taxon>Metazoa</taxon>
        <taxon>Ecdysozoa</taxon>
        <taxon>Nematoda</taxon>
        <taxon>Chromadorea</taxon>
        <taxon>Rhabditida</taxon>
        <taxon>Spirurina</taxon>
        <taxon>Spiruromorpha</taxon>
        <taxon>Filarioidea</taxon>
        <taxon>Onchocercidae</taxon>
        <taxon>Acanthocheilonema</taxon>
    </lineage>
</organism>
<keyword evidence="1" id="KW-1133">Transmembrane helix</keyword>
<dbReference type="Proteomes" id="UP000276991">
    <property type="component" value="Unassembled WGS sequence"/>
</dbReference>
<accession>A0A498SKC9</accession>
<evidence type="ECO:0000313" key="3">
    <source>
        <dbReference type="Proteomes" id="UP000276991"/>
    </source>
</evidence>
<dbReference type="OrthoDB" id="5857239at2759"/>
<reference evidence="2 3" key="1">
    <citation type="submission" date="2018-08" db="EMBL/GenBank/DDBJ databases">
        <authorList>
            <person name="Laetsch R D."/>
            <person name="Stevens L."/>
            <person name="Kumar S."/>
            <person name="Blaxter L. M."/>
        </authorList>
    </citation>
    <scope>NUCLEOTIDE SEQUENCE [LARGE SCALE GENOMIC DNA]</scope>
</reference>
<protein>
    <submittedName>
        <fullName evidence="2">Uncharacterized protein</fullName>
    </submittedName>
</protein>
<dbReference type="EMBL" id="UPTC01000547">
    <property type="protein sequence ID" value="VBB29140.1"/>
    <property type="molecule type" value="Genomic_DNA"/>
</dbReference>
<keyword evidence="1" id="KW-0472">Membrane</keyword>
<gene>
    <name evidence="2" type="ORF">NAV_LOCUS3948</name>
</gene>
<proteinExistence type="predicted"/>
<dbReference type="AlphaFoldDB" id="A0A498SKC9"/>
<keyword evidence="1" id="KW-0812">Transmembrane</keyword>
<evidence type="ECO:0000313" key="2">
    <source>
        <dbReference type="EMBL" id="VBB29140.1"/>
    </source>
</evidence>
<sequence length="128" mass="14406">MFITDQSVAAIVALSILLITLTAVLIVFAVIIYLYCMKKKLFSQLLAILRNKSRKNGAESVERKITLPNGTLITLACRPGQHRCSITSVHFNSFERMPTILEEAEDDIESRMSNRELNEAYTVNQLTS</sequence>
<keyword evidence="3" id="KW-1185">Reference proteome</keyword>